<evidence type="ECO:0000313" key="1">
    <source>
        <dbReference type="EMBL" id="MEI4802962.1"/>
    </source>
</evidence>
<name>A0ABU8FJU2_9BACI</name>
<evidence type="ECO:0008006" key="3">
    <source>
        <dbReference type="Google" id="ProtNLM"/>
    </source>
</evidence>
<sequence length="41" mass="4678">MYEVIEEVVAGLCEFVVEVAVDAVTSIFTDWNTEEKEKEIL</sequence>
<protein>
    <recommendedName>
        <fullName evidence="3">Cell wall assembly protein</fullName>
    </recommendedName>
</protein>
<dbReference type="Proteomes" id="UP001372526">
    <property type="component" value="Unassembled WGS sequence"/>
</dbReference>
<reference evidence="1 2" key="1">
    <citation type="submission" date="2024-01" db="EMBL/GenBank/DDBJ databases">
        <title>Seven novel Bacillus-like species.</title>
        <authorList>
            <person name="Liu G."/>
        </authorList>
    </citation>
    <scope>NUCLEOTIDE SEQUENCE [LARGE SCALE GENOMIC DNA]</scope>
    <source>
        <strain evidence="1 2">FJAT-51639</strain>
    </source>
</reference>
<evidence type="ECO:0000313" key="2">
    <source>
        <dbReference type="Proteomes" id="UP001372526"/>
    </source>
</evidence>
<accession>A0ABU8FJU2</accession>
<dbReference type="EMBL" id="JBAWSX010000010">
    <property type="protein sequence ID" value="MEI4802962.1"/>
    <property type="molecule type" value="Genomic_DNA"/>
</dbReference>
<proteinExistence type="predicted"/>
<dbReference type="RefSeq" id="WP_336473401.1">
    <property type="nucleotide sequence ID" value="NZ_JBAWSX010000010.1"/>
</dbReference>
<organism evidence="1 2">
    <name type="scientific">Bacillus bruguierae</name>
    <dbReference type="NCBI Taxonomy" id="3127667"/>
    <lineage>
        <taxon>Bacteria</taxon>
        <taxon>Bacillati</taxon>
        <taxon>Bacillota</taxon>
        <taxon>Bacilli</taxon>
        <taxon>Bacillales</taxon>
        <taxon>Bacillaceae</taxon>
        <taxon>Bacillus</taxon>
    </lineage>
</organism>
<comment type="caution">
    <text evidence="1">The sequence shown here is derived from an EMBL/GenBank/DDBJ whole genome shotgun (WGS) entry which is preliminary data.</text>
</comment>
<gene>
    <name evidence="1" type="ORF">WAZ07_16920</name>
</gene>
<keyword evidence="2" id="KW-1185">Reference proteome</keyword>